<dbReference type="RefSeq" id="XP_033388932.1">
    <property type="nucleotide sequence ID" value="XM_033524005.1"/>
</dbReference>
<protein>
    <submittedName>
        <fullName evidence="1">Uncharacterized protein</fullName>
    </submittedName>
</protein>
<dbReference type="AlphaFoldDB" id="A0A6A5Y5W6"/>
<organism evidence="1 2">
    <name type="scientific">Aaosphaeria arxii CBS 175.79</name>
    <dbReference type="NCBI Taxonomy" id="1450172"/>
    <lineage>
        <taxon>Eukaryota</taxon>
        <taxon>Fungi</taxon>
        <taxon>Dikarya</taxon>
        <taxon>Ascomycota</taxon>
        <taxon>Pezizomycotina</taxon>
        <taxon>Dothideomycetes</taxon>
        <taxon>Pleosporomycetidae</taxon>
        <taxon>Pleosporales</taxon>
        <taxon>Pleosporales incertae sedis</taxon>
        <taxon>Aaosphaeria</taxon>
    </lineage>
</organism>
<reference evidence="1" key="1">
    <citation type="journal article" date="2020" name="Stud. Mycol.">
        <title>101 Dothideomycetes genomes: a test case for predicting lifestyles and emergence of pathogens.</title>
        <authorList>
            <person name="Haridas S."/>
            <person name="Albert R."/>
            <person name="Binder M."/>
            <person name="Bloem J."/>
            <person name="Labutti K."/>
            <person name="Salamov A."/>
            <person name="Andreopoulos B."/>
            <person name="Baker S."/>
            <person name="Barry K."/>
            <person name="Bills G."/>
            <person name="Bluhm B."/>
            <person name="Cannon C."/>
            <person name="Castanera R."/>
            <person name="Culley D."/>
            <person name="Daum C."/>
            <person name="Ezra D."/>
            <person name="Gonzalez J."/>
            <person name="Henrissat B."/>
            <person name="Kuo A."/>
            <person name="Liang C."/>
            <person name="Lipzen A."/>
            <person name="Lutzoni F."/>
            <person name="Magnuson J."/>
            <person name="Mondo S."/>
            <person name="Nolan M."/>
            <person name="Ohm R."/>
            <person name="Pangilinan J."/>
            <person name="Park H.-J."/>
            <person name="Ramirez L."/>
            <person name="Alfaro M."/>
            <person name="Sun H."/>
            <person name="Tritt A."/>
            <person name="Yoshinaga Y."/>
            <person name="Zwiers L.-H."/>
            <person name="Turgeon B."/>
            <person name="Goodwin S."/>
            <person name="Spatafora J."/>
            <person name="Crous P."/>
            <person name="Grigoriev I."/>
        </authorList>
    </citation>
    <scope>NUCLEOTIDE SEQUENCE</scope>
    <source>
        <strain evidence="1">CBS 175.79</strain>
    </source>
</reference>
<name>A0A6A5Y5W6_9PLEO</name>
<dbReference type="EMBL" id="ML978066">
    <property type="protein sequence ID" value="KAF2020593.1"/>
    <property type="molecule type" value="Genomic_DNA"/>
</dbReference>
<evidence type="ECO:0000313" key="2">
    <source>
        <dbReference type="Proteomes" id="UP000799778"/>
    </source>
</evidence>
<keyword evidence="2" id="KW-1185">Reference proteome</keyword>
<dbReference type="GeneID" id="54281402"/>
<dbReference type="Proteomes" id="UP000799778">
    <property type="component" value="Unassembled WGS sequence"/>
</dbReference>
<evidence type="ECO:0000313" key="1">
    <source>
        <dbReference type="EMBL" id="KAF2020593.1"/>
    </source>
</evidence>
<proteinExistence type="predicted"/>
<gene>
    <name evidence="1" type="ORF">BU24DRAFT_3587</name>
</gene>
<accession>A0A6A5Y5W6</accession>
<sequence length="197" mass="21949">MRRLRIRAITRGIKAASLGVEKLKGSDEWSRSLQVHAFLGARHFHSQRPTGIVRWPAGQYGEVQRERNENLVIVARISTSSGNLALGIRSCLRACHRERLVVFCRNPGILTSEQKRPFANPGANGGRSGVLVDLGGITNYSPCAYVLTRGLHISPPFLLSLCMYLCGADYIVRSDRAELDKLNWVVGFLSFSFPFTY</sequence>